<name>B9TC66_RICCO</name>
<evidence type="ECO:0000313" key="2">
    <source>
        <dbReference type="EMBL" id="EEF26548.1"/>
    </source>
</evidence>
<dbReference type="AlphaFoldDB" id="B9TC66"/>
<sequence length="136" mass="15250">MDRRASGWAMRPRRMRGAVACSAWVRSTIFSTMDRLRATTAGVPAIGGAAGGIRTGEGRGEALDDPARELGFRHRFALFQQALQHPLDVPDEFRIARIRRMQAEAHERRARQHGRRGIRDARRQDAPAAVACRVHE</sequence>
<feature type="region of interest" description="Disordered" evidence="1">
    <location>
        <begin position="104"/>
        <end position="136"/>
    </location>
</feature>
<evidence type="ECO:0000313" key="3">
    <source>
        <dbReference type="Proteomes" id="UP000008311"/>
    </source>
</evidence>
<dbReference type="EMBL" id="EQ977049">
    <property type="protein sequence ID" value="EEF26548.1"/>
    <property type="molecule type" value="Genomic_DNA"/>
</dbReference>
<organism evidence="2 3">
    <name type="scientific">Ricinus communis</name>
    <name type="common">Castor bean</name>
    <dbReference type="NCBI Taxonomy" id="3988"/>
    <lineage>
        <taxon>Eukaryota</taxon>
        <taxon>Viridiplantae</taxon>
        <taxon>Streptophyta</taxon>
        <taxon>Embryophyta</taxon>
        <taxon>Tracheophyta</taxon>
        <taxon>Spermatophyta</taxon>
        <taxon>Magnoliopsida</taxon>
        <taxon>eudicotyledons</taxon>
        <taxon>Gunneridae</taxon>
        <taxon>Pentapetalae</taxon>
        <taxon>rosids</taxon>
        <taxon>fabids</taxon>
        <taxon>Malpighiales</taxon>
        <taxon>Euphorbiaceae</taxon>
        <taxon>Acalyphoideae</taxon>
        <taxon>Acalypheae</taxon>
        <taxon>Ricinus</taxon>
    </lineage>
</organism>
<reference evidence="3" key="1">
    <citation type="journal article" date="2010" name="Nat. Biotechnol.">
        <title>Draft genome sequence of the oilseed species Ricinus communis.</title>
        <authorList>
            <person name="Chan A.P."/>
            <person name="Crabtree J."/>
            <person name="Zhao Q."/>
            <person name="Lorenzi H."/>
            <person name="Orvis J."/>
            <person name="Puiu D."/>
            <person name="Melake-Berhan A."/>
            <person name="Jones K.M."/>
            <person name="Redman J."/>
            <person name="Chen G."/>
            <person name="Cahoon E.B."/>
            <person name="Gedil M."/>
            <person name="Stanke M."/>
            <person name="Haas B.J."/>
            <person name="Wortman J.R."/>
            <person name="Fraser-Liggett C.M."/>
            <person name="Ravel J."/>
            <person name="Rabinowicz P.D."/>
        </authorList>
    </citation>
    <scope>NUCLEOTIDE SEQUENCE [LARGE SCALE GENOMIC DNA]</scope>
    <source>
        <strain evidence="3">cv. Hale</strain>
    </source>
</reference>
<evidence type="ECO:0000256" key="1">
    <source>
        <dbReference type="SAM" id="MobiDB-lite"/>
    </source>
</evidence>
<keyword evidence="3" id="KW-1185">Reference proteome</keyword>
<dbReference type="Proteomes" id="UP000008311">
    <property type="component" value="Unassembled WGS sequence"/>
</dbReference>
<accession>B9TC66</accession>
<protein>
    <submittedName>
        <fullName evidence="2">Uncharacterized protein</fullName>
    </submittedName>
</protein>
<dbReference type="InParanoid" id="B9TC66"/>
<proteinExistence type="predicted"/>
<gene>
    <name evidence="2" type="ORF">RCOM_0332340</name>
</gene>